<comment type="caution">
    <text evidence="16">The sequence shown here is derived from an EMBL/GenBank/DDBJ whole genome shotgun (WGS) entry which is preliminary data.</text>
</comment>
<comment type="function">
    <text evidence="10 11">Component of the FACT complex, a general chromatin factor that acts to reorganize nucleosomes. The FACT complex is involved in multiple processes that require DNA as a template such as mRNA elongation, DNA replication and DNA repair. During transcription elongation the FACT complex acts as a histone chaperone that both destabilizes and restores nucleosomal structure. It facilitates the passage of RNA polymerase II and transcription by promoting the dissociation of one histone H2A-H2B dimer from the nucleosome, then subsequently promotes the reestablishment of the nucleosome following the passage of RNA polymerase II.</text>
</comment>
<evidence type="ECO:0000256" key="10">
    <source>
        <dbReference type="ARBA" id="ARBA00025370"/>
    </source>
</evidence>
<feature type="region of interest" description="Disordered" evidence="12">
    <location>
        <begin position="1195"/>
        <end position="1308"/>
    </location>
</feature>
<dbReference type="CDD" id="cd07379">
    <property type="entry name" value="MPP_239FB"/>
    <property type="match status" value="1"/>
</dbReference>
<comment type="subcellular location">
    <subcellularLocation>
        <location evidence="11">Nucleus</location>
    </subcellularLocation>
    <subcellularLocation>
        <location evidence="11">Chromosome</location>
    </subcellularLocation>
</comment>
<reference evidence="16 17" key="1">
    <citation type="journal article" date="2020" name="ISME J.">
        <title>Uncovering the hidden diversity of litter-decomposition mechanisms in mushroom-forming fungi.</title>
        <authorList>
            <person name="Floudas D."/>
            <person name="Bentzer J."/>
            <person name="Ahren D."/>
            <person name="Johansson T."/>
            <person name="Persson P."/>
            <person name="Tunlid A."/>
        </authorList>
    </citation>
    <scope>NUCLEOTIDE SEQUENCE [LARGE SCALE GENOMIC DNA]</scope>
    <source>
        <strain evidence="16 17">CBS 661.87</strain>
    </source>
</reference>
<dbReference type="InterPro" id="IPR004843">
    <property type="entry name" value="Calcineurin-like_PHP"/>
</dbReference>
<dbReference type="InterPro" id="IPR013953">
    <property type="entry name" value="FACT_SPT16_M"/>
</dbReference>
<dbReference type="GO" id="GO:0031491">
    <property type="term" value="F:nucleosome binding"/>
    <property type="evidence" value="ECO:0007669"/>
    <property type="project" value="TreeGrafter"/>
</dbReference>
<keyword evidence="8 11" id="KW-0234">DNA repair</keyword>
<feature type="compositionally biased region" description="Acidic residues" evidence="12">
    <location>
        <begin position="1244"/>
        <end position="1257"/>
    </location>
</feature>
<dbReference type="OrthoDB" id="10251642at2759"/>
<feature type="domain" description="FACT complex subunit SPT16 middle" evidence="14">
    <location>
        <begin position="800"/>
        <end position="950"/>
    </location>
</feature>
<dbReference type="Pfam" id="PF00557">
    <property type="entry name" value="Peptidase_M24"/>
    <property type="match status" value="1"/>
</dbReference>
<evidence type="ECO:0000259" key="15">
    <source>
        <dbReference type="SMART" id="SM01287"/>
    </source>
</evidence>
<dbReference type="InterPro" id="IPR013719">
    <property type="entry name" value="RTT106/SPT16-like_middle_dom"/>
</dbReference>
<dbReference type="GO" id="GO:0016787">
    <property type="term" value="F:hydrolase activity"/>
    <property type="evidence" value="ECO:0007669"/>
    <property type="project" value="InterPro"/>
</dbReference>
<evidence type="ECO:0000256" key="11">
    <source>
        <dbReference type="RuleBase" id="RU367052"/>
    </source>
</evidence>
<evidence type="ECO:0000256" key="7">
    <source>
        <dbReference type="ARBA" id="ARBA00023163"/>
    </source>
</evidence>
<dbReference type="GO" id="GO:0010468">
    <property type="term" value="P:regulation of gene expression"/>
    <property type="evidence" value="ECO:0007669"/>
    <property type="project" value="UniProtKB-ARBA"/>
</dbReference>
<feature type="domain" description="Histone chaperone RTT106/FACT complex subunit SPT16-like middle" evidence="15">
    <location>
        <begin position="1073"/>
        <end position="1163"/>
    </location>
</feature>
<feature type="compositionally biased region" description="Low complexity" evidence="12">
    <location>
        <begin position="1234"/>
        <end position="1243"/>
    </location>
</feature>
<feature type="compositionally biased region" description="Acidic residues" evidence="12">
    <location>
        <begin position="1206"/>
        <end position="1233"/>
    </location>
</feature>
<dbReference type="Pfam" id="PF24824">
    <property type="entry name" value="PH_SPT16"/>
    <property type="match status" value="1"/>
</dbReference>
<dbReference type="Gene3D" id="2.30.29.150">
    <property type="match status" value="1"/>
</dbReference>
<dbReference type="InterPro" id="IPR000994">
    <property type="entry name" value="Pept_M24"/>
</dbReference>
<dbReference type="Pfam" id="PF14826">
    <property type="entry name" value="FACT-Spt16_Nlob"/>
    <property type="match status" value="1"/>
</dbReference>
<feature type="region of interest" description="Disordered" evidence="12">
    <location>
        <begin position="686"/>
        <end position="730"/>
    </location>
</feature>
<evidence type="ECO:0000256" key="5">
    <source>
        <dbReference type="ARBA" id="ARBA00023015"/>
    </source>
</evidence>
<keyword evidence="7 11" id="KW-0804">Transcription</keyword>
<dbReference type="GO" id="GO:0006281">
    <property type="term" value="P:DNA repair"/>
    <property type="evidence" value="ECO:0007669"/>
    <property type="project" value="UniProtKB-UniRule"/>
</dbReference>
<sequence length="1308" mass="145914">MLTPNISTDMARVFLDYDETSPPQHPGSGWTRFVCISDTHSRIFPVPDGDVLLHSGDLSSWGYPEQLEGTVAWLLSLGHPTKIIIAGNHDLCLDASLPQNQQVLLLEDSSLEGVRTWMRSQALRDANLHYLEHTFLRFKTKEGREWCAYGSPSTPRYARGAFQYETAEEAHALYQQIPPETEILLTHTPPHLTLDVTRRGKNAGCPHLAEWLKNLTQCRLHVFGHIHEARGAYVVPESHKVSMLVELNKHLFNSRVKRIYDSWTSAKNDDDYSSIAEADALLIVAGDPASEDEPMRKGTCLQQWLLGYEFPSTLFLFQMDKISILCSASKAKILAQIQHSGGNIPIEILAQAKGKEAPNDALQKFVAAYGSQKRVATLVKETHTGKVVAEWEKLVNGLESTPELVDMSSAVSCFMAVKDSEELKNIQTAAALTSTLLKHHVAPKLESILDKESKVTHDMVAAQIEARLGSGEGSTAKGPDMRVWSKGKGLNDIDWQLVEFCYPPIIISRSSKSGYDLRYTVESSEDNIAHKGVVLVAFGLRYKSYCANVGRTFIVDPNSDQETQYNLLLSLQSELLSVIKDGVSAREVYQRAISFVKGKDPDLEKHFTKNVGFGMGIEFRDSAYLLSAKNGRSLKSDMIINLGLGFSELVDSSGKKYALHLVDTIRVGVDKSVLLTEGTRSSKDTLFFLTPESEQEKPKKSERKAPSAPRTNGSPQKKTAGTKVLRNQTRRAVQDDVHMTAAARLAEHQRELHEKLQAEGVQRYSEEGAGSGGKEGKGWKKFQSYKGEGALPSEVERLRIYVDRKAQTVILPMHGSAVPFHINTIKNASKNDEGEFTILRINFQTPGQLAGKKEDTPFEDPDATFIRSVSYRSPDGHRFDNICKQITDLKKEANKREQQKKEMADVIEQGTLVEIKGRRPAKMSEAFVRPALDGKRLPGEVEIHQNGVRYQSPLGSQKIGNNIKHLFFQPCDHELLVIVHLHLKSPIMIGKKKAFDVQFFREATDVQFDETGNRKRKHRYGDEDEIEMEQQERKRRAMLNKEIKVFAEKIAEAASASNGDTLELDIPFRELSFEGVPFRTSARLQPTTECLVHLTDPPFLVVTLADIEIASLERVQYSLKQFDLVLIFKDFTKAPLHINSIQSSQMDDVKNWLDSVDIPMSEGPVNLNWGPIMKHINENPHEFFHVGGWSFLGGAGGAESDRSDESDSESEFEADEEDLVDVESSDDESDYGDSDAGSDSGSDFGDDDDESGEDWDELERKAAKSDMKRAEGGKKAGDSDDSDDDRRKKTKSKSTGKANGKANGKSKR</sequence>
<evidence type="ECO:0000313" key="16">
    <source>
        <dbReference type="EMBL" id="KAF5386873.1"/>
    </source>
</evidence>
<dbReference type="Gene3D" id="2.30.29.30">
    <property type="entry name" value="Pleckstrin-homology domain (PH domain)/Phosphotyrosine-binding domain (PTB)"/>
    <property type="match status" value="1"/>
</dbReference>
<dbReference type="Pfam" id="PF08644">
    <property type="entry name" value="SPT16"/>
    <property type="match status" value="1"/>
</dbReference>
<protein>
    <recommendedName>
        <fullName evidence="11">FACT complex subunit</fullName>
    </recommendedName>
</protein>
<feature type="domain" description="FACT complex subunit SPT16 N-terminal lobe" evidence="13">
    <location>
        <begin position="247"/>
        <end position="411"/>
    </location>
</feature>
<dbReference type="GO" id="GO:0006368">
    <property type="term" value="P:transcription elongation by RNA polymerase II"/>
    <property type="evidence" value="ECO:0007669"/>
    <property type="project" value="TreeGrafter"/>
</dbReference>
<dbReference type="Gene3D" id="3.60.21.10">
    <property type="match status" value="1"/>
</dbReference>
<dbReference type="FunFam" id="2.30.29.210:FF:000001">
    <property type="entry name" value="FACT complex subunit spt16"/>
    <property type="match status" value="1"/>
</dbReference>
<evidence type="ECO:0000256" key="4">
    <source>
        <dbReference type="ARBA" id="ARBA00022763"/>
    </source>
</evidence>
<dbReference type="InterPro" id="IPR040258">
    <property type="entry name" value="Spt16"/>
</dbReference>
<dbReference type="Proteomes" id="UP000565441">
    <property type="component" value="Unassembled WGS sequence"/>
</dbReference>
<dbReference type="InterPro" id="IPR036005">
    <property type="entry name" value="Creatinase/aminopeptidase-like"/>
</dbReference>
<dbReference type="SMART" id="SM01287">
    <property type="entry name" value="Rtt106"/>
    <property type="match status" value="1"/>
</dbReference>
<feature type="region of interest" description="Disordered" evidence="12">
    <location>
        <begin position="757"/>
        <end position="779"/>
    </location>
</feature>
<evidence type="ECO:0000313" key="17">
    <source>
        <dbReference type="Proteomes" id="UP000565441"/>
    </source>
</evidence>
<dbReference type="Pfam" id="PF08512">
    <property type="entry name" value="Rttp106-like_middle"/>
    <property type="match status" value="1"/>
</dbReference>
<dbReference type="GO" id="GO:0006260">
    <property type="term" value="P:DNA replication"/>
    <property type="evidence" value="ECO:0007669"/>
    <property type="project" value="UniProtKB-KW"/>
</dbReference>
<proteinExistence type="inferred from homology"/>
<evidence type="ECO:0000256" key="1">
    <source>
        <dbReference type="ARBA" id="ARBA00010779"/>
    </source>
</evidence>
<dbReference type="Pfam" id="PF21091">
    <property type="entry name" value="SPT16_C"/>
    <property type="match status" value="1"/>
</dbReference>
<comment type="similarity">
    <text evidence="1 11">Belongs to the peptidase M24 family. SPT16 subfamily.</text>
</comment>
<feature type="compositionally biased region" description="Low complexity" evidence="12">
    <location>
        <begin position="1295"/>
        <end position="1308"/>
    </location>
</feature>
<keyword evidence="5 11" id="KW-0805">Transcription regulation</keyword>
<keyword evidence="9 11" id="KW-0539">Nucleus</keyword>
<keyword evidence="17" id="KW-1185">Reference proteome</keyword>
<evidence type="ECO:0000259" key="13">
    <source>
        <dbReference type="SMART" id="SM01285"/>
    </source>
</evidence>
<dbReference type="EMBL" id="JAACJP010000002">
    <property type="protein sequence ID" value="KAF5386873.1"/>
    <property type="molecule type" value="Genomic_DNA"/>
</dbReference>
<dbReference type="Pfam" id="PF00149">
    <property type="entry name" value="Metallophos"/>
    <property type="match status" value="1"/>
</dbReference>
<dbReference type="InterPro" id="IPR056595">
    <property type="entry name" value="Fact-SPT16_PH"/>
</dbReference>
<evidence type="ECO:0000256" key="6">
    <source>
        <dbReference type="ARBA" id="ARBA00023054"/>
    </source>
</evidence>
<dbReference type="Gene3D" id="2.30.29.210">
    <property type="entry name" value="FACT complex subunit Spt16p/Cdc68p"/>
    <property type="match status" value="1"/>
</dbReference>
<feature type="compositionally biased region" description="Basic and acidic residues" evidence="12">
    <location>
        <begin position="694"/>
        <end position="705"/>
    </location>
</feature>
<dbReference type="InterPro" id="IPR011993">
    <property type="entry name" value="PH-like_dom_sf"/>
</dbReference>
<dbReference type="InterPro" id="IPR048969">
    <property type="entry name" value="FACT_SPT16_C"/>
</dbReference>
<gene>
    <name evidence="16" type="ORF">D9615_001689</name>
</gene>
<evidence type="ECO:0000256" key="3">
    <source>
        <dbReference type="ARBA" id="ARBA00022705"/>
    </source>
</evidence>
<name>A0A8H5MAH9_9AGAR</name>
<evidence type="ECO:0000256" key="9">
    <source>
        <dbReference type="ARBA" id="ARBA00023242"/>
    </source>
</evidence>
<dbReference type="SUPFAM" id="SSF55920">
    <property type="entry name" value="Creatinase/aminopeptidase"/>
    <property type="match status" value="1"/>
</dbReference>
<dbReference type="GO" id="GO:0035101">
    <property type="term" value="C:FACT complex"/>
    <property type="evidence" value="ECO:0007669"/>
    <property type="project" value="UniProtKB-UniRule"/>
</dbReference>
<dbReference type="Gene3D" id="3.90.230.10">
    <property type="entry name" value="Creatinase/methionine aminopeptidase superfamily"/>
    <property type="match status" value="1"/>
</dbReference>
<keyword evidence="2 11" id="KW-0158">Chromosome</keyword>
<organism evidence="16 17">
    <name type="scientific">Tricholomella constricta</name>
    <dbReference type="NCBI Taxonomy" id="117010"/>
    <lineage>
        <taxon>Eukaryota</taxon>
        <taxon>Fungi</taxon>
        <taxon>Dikarya</taxon>
        <taxon>Basidiomycota</taxon>
        <taxon>Agaricomycotina</taxon>
        <taxon>Agaricomycetes</taxon>
        <taxon>Agaricomycetidae</taxon>
        <taxon>Agaricales</taxon>
        <taxon>Tricholomatineae</taxon>
        <taxon>Lyophyllaceae</taxon>
        <taxon>Tricholomella</taxon>
    </lineage>
</organism>
<dbReference type="PANTHER" id="PTHR13980:SF15">
    <property type="entry name" value="FACT COMPLEX SUBUNIT SPT16"/>
    <property type="match status" value="1"/>
</dbReference>
<dbReference type="FunFam" id="3.90.230.10:FF:000005">
    <property type="entry name" value="FACT complex subunit spt16"/>
    <property type="match status" value="1"/>
</dbReference>
<accession>A0A8H5MAH9</accession>
<evidence type="ECO:0000256" key="12">
    <source>
        <dbReference type="SAM" id="MobiDB-lite"/>
    </source>
</evidence>
<feature type="compositionally biased region" description="Basic and acidic residues" evidence="12">
    <location>
        <begin position="1258"/>
        <end position="1278"/>
    </location>
</feature>
<keyword evidence="3 11" id="KW-0235">DNA replication</keyword>
<feature type="compositionally biased region" description="Polar residues" evidence="12">
    <location>
        <begin position="709"/>
        <end position="730"/>
    </location>
</feature>
<keyword evidence="6" id="KW-0175">Coiled coil</keyword>
<dbReference type="FunFam" id="2.30.29.30:FF:000017">
    <property type="entry name" value="FACT complex subunit SPT16"/>
    <property type="match status" value="1"/>
</dbReference>
<dbReference type="InterPro" id="IPR029052">
    <property type="entry name" value="Metallo-depent_PP-like"/>
</dbReference>
<dbReference type="SMART" id="SM01285">
    <property type="entry name" value="FACT-Spt16_Nlob"/>
    <property type="match status" value="1"/>
</dbReference>
<dbReference type="InterPro" id="IPR029148">
    <property type="entry name" value="FACT-SPT16_Nlobe"/>
</dbReference>
<evidence type="ECO:0000256" key="2">
    <source>
        <dbReference type="ARBA" id="ARBA00022454"/>
    </source>
</evidence>
<evidence type="ECO:0000259" key="14">
    <source>
        <dbReference type="SMART" id="SM01286"/>
    </source>
</evidence>
<dbReference type="SUPFAM" id="SSF56300">
    <property type="entry name" value="Metallo-dependent phosphatases"/>
    <property type="match status" value="1"/>
</dbReference>
<dbReference type="PANTHER" id="PTHR13980">
    <property type="entry name" value="CDC68 RELATED"/>
    <property type="match status" value="1"/>
</dbReference>
<keyword evidence="4 11" id="KW-0227">DNA damage</keyword>
<comment type="subunit">
    <text evidence="11">Component of the FACT complex.</text>
</comment>
<evidence type="ECO:0000256" key="8">
    <source>
        <dbReference type="ARBA" id="ARBA00023204"/>
    </source>
</evidence>
<dbReference type="SMART" id="SM01286">
    <property type="entry name" value="SPT16"/>
    <property type="match status" value="1"/>
</dbReference>